<dbReference type="CDD" id="cd04821">
    <property type="entry name" value="PA_M28_1_2"/>
    <property type="match status" value="1"/>
</dbReference>
<evidence type="ECO:0000313" key="2">
    <source>
        <dbReference type="Proteomes" id="UP000005839"/>
    </source>
</evidence>
<dbReference type="AlphaFoldDB" id="A9EHY1"/>
<dbReference type="Proteomes" id="UP000005839">
    <property type="component" value="Unassembled WGS sequence"/>
</dbReference>
<dbReference type="EMBL" id="ABIC01000032">
    <property type="protein sequence ID" value="EDP99751.1"/>
    <property type="molecule type" value="Genomic_DNA"/>
</dbReference>
<dbReference type="InterPro" id="IPR046450">
    <property type="entry name" value="PA_dom_sf"/>
</dbReference>
<protein>
    <submittedName>
        <fullName evidence="1">Uncharacterized protein</fullName>
    </submittedName>
</protein>
<dbReference type="SUPFAM" id="SSF52025">
    <property type="entry name" value="PA domain"/>
    <property type="match status" value="1"/>
</dbReference>
<dbReference type="STRING" id="314608.KT99_14044"/>
<accession>A9EHY1</accession>
<proteinExistence type="predicted"/>
<evidence type="ECO:0000313" key="1">
    <source>
        <dbReference type="EMBL" id="EDP99751.1"/>
    </source>
</evidence>
<reference evidence="1 2" key="1">
    <citation type="submission" date="2007-10" db="EMBL/GenBank/DDBJ databases">
        <authorList>
            <person name="Yayanos A."/>
            <person name="Ferriera S."/>
            <person name="Johnson J."/>
            <person name="Kravitz S."/>
            <person name="Halpern A."/>
            <person name="Remington K."/>
            <person name="Beeson K."/>
            <person name="Tran B."/>
            <person name="Rogers Y.-H."/>
            <person name="Friedman R."/>
            <person name="Venter J.C."/>
        </authorList>
    </citation>
    <scope>NUCLEOTIDE SEQUENCE [LARGE SCALE GENOMIC DNA]</scope>
    <source>
        <strain evidence="1 2">KT99</strain>
    </source>
</reference>
<organism evidence="1 2">
    <name type="scientific">Shewanella benthica KT99</name>
    <dbReference type="NCBI Taxonomy" id="314608"/>
    <lineage>
        <taxon>Bacteria</taxon>
        <taxon>Pseudomonadati</taxon>
        <taxon>Pseudomonadota</taxon>
        <taxon>Gammaproteobacteria</taxon>
        <taxon>Alteromonadales</taxon>
        <taxon>Shewanellaceae</taxon>
        <taxon>Shewanella</taxon>
    </lineage>
</organism>
<name>A9EHY1_9GAMM</name>
<comment type="caution">
    <text evidence="1">The sequence shown here is derived from an EMBL/GenBank/DDBJ whole genome shotgun (WGS) entry which is preliminary data.</text>
</comment>
<sequence length="189" mass="20783">MGLVGANHGDYLQAVPMVTYTASEQQTISFGSLALEHRKDIVLGSRHDNGGVDITNAPLVFVGYGINAPEYDWNDYQDIDIDMHGKVAIILVNDPGFALPDSGKFNGKAMTYYGRWDYKFSEASKQGALAAIIIHDTAPASYPWSVVENSWTSPQQDLLVDKAEQDKHVEVEGWITLNVATKVFDAGFK</sequence>
<gene>
    <name evidence="1" type="ORF">KT99_14044</name>
</gene>
<keyword evidence="2" id="KW-1185">Reference proteome</keyword>
<dbReference type="Gene3D" id="3.50.30.30">
    <property type="match status" value="1"/>
</dbReference>